<accession>A0A0E9XTM0</accession>
<protein>
    <submittedName>
        <fullName evidence="1">Uncharacterized protein</fullName>
    </submittedName>
</protein>
<sequence>MPWIMSSSLLHTLLFPSFWYKLTFVPSVHRM</sequence>
<dbReference type="AlphaFoldDB" id="A0A0E9XTM0"/>
<organism evidence="1">
    <name type="scientific">Anguilla anguilla</name>
    <name type="common">European freshwater eel</name>
    <name type="synonym">Muraena anguilla</name>
    <dbReference type="NCBI Taxonomy" id="7936"/>
    <lineage>
        <taxon>Eukaryota</taxon>
        <taxon>Metazoa</taxon>
        <taxon>Chordata</taxon>
        <taxon>Craniata</taxon>
        <taxon>Vertebrata</taxon>
        <taxon>Euteleostomi</taxon>
        <taxon>Actinopterygii</taxon>
        <taxon>Neopterygii</taxon>
        <taxon>Teleostei</taxon>
        <taxon>Anguilliformes</taxon>
        <taxon>Anguillidae</taxon>
        <taxon>Anguilla</taxon>
    </lineage>
</organism>
<dbReference type="EMBL" id="GBXM01002568">
    <property type="protein sequence ID" value="JAI06010.1"/>
    <property type="molecule type" value="Transcribed_RNA"/>
</dbReference>
<reference evidence="1" key="1">
    <citation type="submission" date="2014-11" db="EMBL/GenBank/DDBJ databases">
        <authorList>
            <person name="Amaro Gonzalez C."/>
        </authorList>
    </citation>
    <scope>NUCLEOTIDE SEQUENCE</scope>
</reference>
<name>A0A0E9XTM0_ANGAN</name>
<proteinExistence type="predicted"/>
<evidence type="ECO:0000313" key="1">
    <source>
        <dbReference type="EMBL" id="JAI06010.1"/>
    </source>
</evidence>
<reference evidence="1" key="2">
    <citation type="journal article" date="2015" name="Fish Shellfish Immunol.">
        <title>Early steps in the European eel (Anguilla anguilla)-Vibrio vulnificus interaction in the gills: Role of the RtxA13 toxin.</title>
        <authorList>
            <person name="Callol A."/>
            <person name="Pajuelo D."/>
            <person name="Ebbesson L."/>
            <person name="Teles M."/>
            <person name="MacKenzie S."/>
            <person name="Amaro C."/>
        </authorList>
    </citation>
    <scope>NUCLEOTIDE SEQUENCE</scope>
</reference>